<dbReference type="InterPro" id="IPR010331">
    <property type="entry name" value="ExoD"/>
</dbReference>
<keyword evidence="1" id="KW-1133">Transmembrane helix</keyword>
<feature type="transmembrane region" description="Helical" evidence="1">
    <location>
        <begin position="122"/>
        <end position="144"/>
    </location>
</feature>
<dbReference type="PIRSF" id="PIRSF033239">
    <property type="entry name" value="ExoD"/>
    <property type="match status" value="1"/>
</dbReference>
<name>A0ABZ1BVZ3_9FIRM</name>
<dbReference type="PANTHER" id="PTHR41795">
    <property type="entry name" value="EXOPOLYSACCHARIDE SYNTHESIS PROTEIN"/>
    <property type="match status" value="1"/>
</dbReference>
<keyword evidence="1" id="KW-0472">Membrane</keyword>
<reference evidence="2 3" key="1">
    <citation type="journal article" date="2024" name="Front. Microbiol.">
        <title>Novel thermophilic genera Geochorda gen. nov. and Carboxydochorda gen. nov. from the deep terrestrial subsurface reveal the ecophysiological diversity in the class Limnochordia.</title>
        <authorList>
            <person name="Karnachuk O.V."/>
            <person name="Lukina A.P."/>
            <person name="Avakyan M.R."/>
            <person name="Kadnikov V.V."/>
            <person name="Begmatov S."/>
            <person name="Beletsky A.V."/>
            <person name="Vlasova K.G."/>
            <person name="Novikov A.A."/>
            <person name="Shcherbakova V.A."/>
            <person name="Mardanov A.V."/>
            <person name="Ravin N.V."/>
        </authorList>
    </citation>
    <scope>NUCLEOTIDE SEQUENCE [LARGE SCALE GENOMIC DNA]</scope>
    <source>
        <strain evidence="2 3">L945</strain>
    </source>
</reference>
<feature type="transmembrane region" description="Helical" evidence="1">
    <location>
        <begin position="33"/>
        <end position="50"/>
    </location>
</feature>
<evidence type="ECO:0000313" key="2">
    <source>
        <dbReference type="EMBL" id="WRP16785.1"/>
    </source>
</evidence>
<evidence type="ECO:0000313" key="3">
    <source>
        <dbReference type="Proteomes" id="UP001332192"/>
    </source>
</evidence>
<dbReference type="RefSeq" id="WP_324716057.1">
    <property type="nucleotide sequence ID" value="NZ_CP141615.1"/>
</dbReference>
<feature type="transmembrane region" description="Helical" evidence="1">
    <location>
        <begin position="164"/>
        <end position="192"/>
    </location>
</feature>
<proteinExistence type="predicted"/>
<keyword evidence="3" id="KW-1185">Reference proteome</keyword>
<dbReference type="Pfam" id="PF06055">
    <property type="entry name" value="ExoD"/>
    <property type="match status" value="1"/>
</dbReference>
<dbReference type="PANTHER" id="PTHR41795:SF1">
    <property type="entry name" value="EXOPOLYSACCHARIDE SYNTHESIS PROTEIN"/>
    <property type="match status" value="1"/>
</dbReference>
<keyword evidence="1" id="KW-0812">Transmembrane</keyword>
<organism evidence="2 3">
    <name type="scientific">Carboxydichorda subterranea</name>
    <dbReference type="NCBI Taxonomy" id="3109565"/>
    <lineage>
        <taxon>Bacteria</taxon>
        <taxon>Bacillati</taxon>
        <taxon>Bacillota</taxon>
        <taxon>Limnochordia</taxon>
        <taxon>Limnochordales</taxon>
        <taxon>Geochordaceae</taxon>
        <taxon>Carboxydichorda</taxon>
    </lineage>
</organism>
<protein>
    <submittedName>
        <fullName evidence="2">Exopolysaccharide biosynthesis protein</fullName>
    </submittedName>
</protein>
<evidence type="ECO:0000256" key="1">
    <source>
        <dbReference type="SAM" id="Phobius"/>
    </source>
</evidence>
<sequence length="214" mass="22919">MADALRRRLRESKGPGRPPVTLGELVDLAREQGFGLLFAVLALPTLIPVLPPGTAAFVGLLFVGLGVQRALGLRHPWLPRRVRRWTLGEQAAEFLEARVLPRLERIERASQRRLTMALTEPVYRAAALSVAVLGVLMVAPLPFFNTLPALVVLVVGVGFLRRDGVFVLVGMGAAYALAAVVVGLVAGGLLAVGSGALMSVLGPLGRWLWPGWQE</sequence>
<accession>A0ABZ1BVZ3</accession>
<dbReference type="Proteomes" id="UP001332192">
    <property type="component" value="Chromosome"/>
</dbReference>
<feature type="transmembrane region" description="Helical" evidence="1">
    <location>
        <begin position="56"/>
        <end position="73"/>
    </location>
</feature>
<gene>
    <name evidence="2" type="ORF">U7230_11920</name>
</gene>
<dbReference type="EMBL" id="CP141615">
    <property type="protein sequence ID" value="WRP16785.1"/>
    <property type="molecule type" value="Genomic_DNA"/>
</dbReference>